<dbReference type="EMBL" id="FUWP01000002">
    <property type="protein sequence ID" value="SJZ80357.1"/>
    <property type="molecule type" value="Genomic_DNA"/>
</dbReference>
<dbReference type="Proteomes" id="UP000191116">
    <property type="component" value="Unassembled WGS sequence"/>
</dbReference>
<evidence type="ECO:0000313" key="4">
    <source>
        <dbReference type="Proteomes" id="UP001306119"/>
    </source>
</evidence>
<accession>A0A1T4NMP5</accession>
<evidence type="ECO:0000313" key="3">
    <source>
        <dbReference type="Proteomes" id="UP000191116"/>
    </source>
</evidence>
<dbReference type="OrthoDB" id="5616307at2"/>
<reference evidence="1 4" key="2">
    <citation type="submission" date="2024-01" db="EMBL/GenBank/DDBJ databases">
        <title>Active colonisers of the gastrointestinal tract of Atlantic salmon farmed in a warm water region.</title>
        <authorList>
            <person name="Bowman J.P."/>
        </authorList>
    </citation>
    <scope>NUCLEOTIDE SEQUENCE [LARGE SCALE GENOMIC DNA]</scope>
    <source>
        <strain evidence="1 4">S3MW1</strain>
    </source>
</reference>
<proteinExistence type="predicted"/>
<dbReference type="Pfam" id="PF07023">
    <property type="entry name" value="DUF1315"/>
    <property type="match status" value="1"/>
</dbReference>
<evidence type="ECO:0000313" key="1">
    <source>
        <dbReference type="EMBL" id="MEC6831970.1"/>
    </source>
</evidence>
<reference evidence="2 3" key="1">
    <citation type="submission" date="2017-02" db="EMBL/GenBank/DDBJ databases">
        <authorList>
            <person name="Peterson S.W."/>
        </authorList>
    </citation>
    <scope>NUCLEOTIDE SEQUENCE [LARGE SCALE GENOMIC DNA]</scope>
    <source>
        <strain evidence="2 3">CECT 9189</strain>
    </source>
</reference>
<name>A0A1T4NMP5_9GAMM</name>
<keyword evidence="4" id="KW-1185">Reference proteome</keyword>
<protein>
    <submittedName>
        <fullName evidence="1">DUF1315 family protein</fullName>
    </submittedName>
</protein>
<organism evidence="2 3">
    <name type="scientific">Photobacterium toruni</name>
    <dbReference type="NCBI Taxonomy" id="1935446"/>
    <lineage>
        <taxon>Bacteria</taxon>
        <taxon>Pseudomonadati</taxon>
        <taxon>Pseudomonadota</taxon>
        <taxon>Gammaproteobacteria</taxon>
        <taxon>Vibrionales</taxon>
        <taxon>Vibrionaceae</taxon>
        <taxon>Photobacterium</taxon>
    </lineage>
</organism>
<sequence>MDVNQLLAAMTPDVYQRISTAVETGKWLDGSTLTPQLRNSAIQAVMLYQSRYNNDAEHMTVAVGGEIKFKSKAEFKRDFIATAPTGACNTENTAYDNDIARFDHDQL</sequence>
<evidence type="ECO:0000313" key="2">
    <source>
        <dbReference type="EMBL" id="SJZ80357.1"/>
    </source>
</evidence>
<dbReference type="EMBL" id="JAYXUG010000005">
    <property type="protein sequence ID" value="MEC6831970.1"/>
    <property type="molecule type" value="Genomic_DNA"/>
</dbReference>
<dbReference type="Proteomes" id="UP001306119">
    <property type="component" value="Unassembled WGS sequence"/>
</dbReference>
<dbReference type="InterPro" id="IPR009749">
    <property type="entry name" value="DUF1315"/>
</dbReference>
<dbReference type="AlphaFoldDB" id="A0A1T4NMP5"/>
<gene>
    <name evidence="2" type="ORF">CZ814_00673</name>
    <name evidence="1" type="ORF">VXS06_09370</name>
</gene>
<dbReference type="RefSeq" id="WP_080173453.1">
    <property type="nucleotide sequence ID" value="NZ_AP024854.1"/>
</dbReference>